<evidence type="ECO:0000313" key="1">
    <source>
        <dbReference type="EMBL" id="MEE2061745.1"/>
    </source>
</evidence>
<name>A0ABU7LJJ1_9NOCA</name>
<dbReference type="InterPro" id="IPR025447">
    <property type="entry name" value="DUF4192"/>
</dbReference>
<organism evidence="1 2">
    <name type="scientific">Rhodococcus artemisiae</name>
    <dbReference type="NCBI Taxonomy" id="714159"/>
    <lineage>
        <taxon>Bacteria</taxon>
        <taxon>Bacillati</taxon>
        <taxon>Actinomycetota</taxon>
        <taxon>Actinomycetes</taxon>
        <taxon>Mycobacteriales</taxon>
        <taxon>Nocardiaceae</taxon>
        <taxon>Rhodococcus</taxon>
    </lineage>
</organism>
<reference evidence="1 2" key="1">
    <citation type="submission" date="2023-07" db="EMBL/GenBank/DDBJ databases">
        <authorList>
            <person name="Girao M."/>
            <person name="Carvalho M.F."/>
        </authorList>
    </citation>
    <scope>NUCLEOTIDE SEQUENCE [LARGE SCALE GENOMIC DNA]</scope>
    <source>
        <strain evidence="1 2">YIM65754</strain>
    </source>
</reference>
<sequence>MNNAENNPATTVNLAQFIASVPAMLGMIPNNSLVIATLTLTGRVGAIARVDHDTAAAVHAVDTLKQTAQADAVSVALVSAHPDGDTAEDTLLAATKRAHALGLEVPIATVLSEYAAGEFFFDFPSATAAHLADPHTSAVATARIVAGSAPIAESRDALADELAPADDTAESLARQFEARHTRAEAPQVTDTENLDTYRAAVTDRRALTPTEAIALAVTLADNPRARDVALYFSQPNGSDAILADAACHTAGYARFAVLSVLATVAYAHGNGARAAVALEVIEAEVAHDTQIPKLALLMRAAVDNVVHPDRVQEVLKAGRKVLPEFGFTDED</sequence>
<dbReference type="EMBL" id="JAUTXY010000021">
    <property type="protein sequence ID" value="MEE2061745.1"/>
    <property type="molecule type" value="Genomic_DNA"/>
</dbReference>
<gene>
    <name evidence="1" type="ORF">Q7514_29900</name>
</gene>
<comment type="caution">
    <text evidence="1">The sequence shown here is derived from an EMBL/GenBank/DDBJ whole genome shotgun (WGS) entry which is preliminary data.</text>
</comment>
<protein>
    <submittedName>
        <fullName evidence="1">DUF4192 family protein</fullName>
    </submittedName>
</protein>
<dbReference type="Pfam" id="PF13830">
    <property type="entry name" value="DUF4192"/>
    <property type="match status" value="1"/>
</dbReference>
<proteinExistence type="predicted"/>
<dbReference type="RefSeq" id="WP_330136886.1">
    <property type="nucleotide sequence ID" value="NZ_JAUTXY010000021.1"/>
</dbReference>
<accession>A0ABU7LJJ1</accession>
<evidence type="ECO:0000313" key="2">
    <source>
        <dbReference type="Proteomes" id="UP001336020"/>
    </source>
</evidence>
<keyword evidence="2" id="KW-1185">Reference proteome</keyword>
<dbReference type="Proteomes" id="UP001336020">
    <property type="component" value="Unassembled WGS sequence"/>
</dbReference>